<proteinExistence type="inferred from homology"/>
<evidence type="ECO:0000313" key="10">
    <source>
        <dbReference type="Proteomes" id="UP000053825"/>
    </source>
</evidence>
<keyword evidence="5" id="KW-0328">Glycosyltransferase</keyword>
<dbReference type="PANTHER" id="PTHR12867:SF6">
    <property type="entry name" value="N-ACETYLGLUCOSAMINYLDIPHOSPHODOLICHOL N-ACETYLGLUCOSAMINYLTRANSFERASE"/>
    <property type="match status" value="1"/>
</dbReference>
<dbReference type="Proteomes" id="UP000053825">
    <property type="component" value="Unassembled WGS sequence"/>
</dbReference>
<dbReference type="SUPFAM" id="SSF53756">
    <property type="entry name" value="UDP-Glycosyltransferase/glycogen phosphorylase"/>
    <property type="match status" value="1"/>
</dbReference>
<dbReference type="EC" id="2.4.1.141" evidence="3"/>
<keyword evidence="10" id="KW-1185">Reference proteome</keyword>
<keyword evidence="6 9" id="KW-0808">Transferase</keyword>
<name>A0A0L7RGF3_9HYME</name>
<evidence type="ECO:0000259" key="8">
    <source>
        <dbReference type="Pfam" id="PF04101"/>
    </source>
</evidence>
<evidence type="ECO:0000256" key="6">
    <source>
        <dbReference type="ARBA" id="ARBA00022679"/>
    </source>
</evidence>
<comment type="similarity">
    <text evidence="2">Belongs to the glycosyltransferase 28 family.</text>
</comment>
<dbReference type="GO" id="GO:0005783">
    <property type="term" value="C:endoplasmic reticulum"/>
    <property type="evidence" value="ECO:0007669"/>
    <property type="project" value="UniProtKB-SubCell"/>
</dbReference>
<protein>
    <recommendedName>
        <fullName evidence="4">UDP-N-acetylglucosamine transferase subunit ALG13</fullName>
        <ecNumber evidence="3">2.4.1.141</ecNumber>
    </recommendedName>
</protein>
<gene>
    <name evidence="9" type="ORF">WH47_08175</name>
</gene>
<evidence type="ECO:0000313" key="9">
    <source>
        <dbReference type="EMBL" id="KOC69914.1"/>
    </source>
</evidence>
<dbReference type="AlphaFoldDB" id="A0A0L7RGF3"/>
<evidence type="ECO:0000256" key="4">
    <source>
        <dbReference type="ARBA" id="ARBA00017468"/>
    </source>
</evidence>
<dbReference type="PANTHER" id="PTHR12867">
    <property type="entry name" value="GLYCOSYL TRANSFERASE-RELATED"/>
    <property type="match status" value="1"/>
</dbReference>
<feature type="domain" description="Glycosyl transferase family 28 C-terminal" evidence="8">
    <location>
        <begin position="8"/>
        <end position="159"/>
    </location>
</feature>
<evidence type="ECO:0000256" key="1">
    <source>
        <dbReference type="ARBA" id="ARBA00004240"/>
    </source>
</evidence>
<evidence type="ECO:0000256" key="5">
    <source>
        <dbReference type="ARBA" id="ARBA00022676"/>
    </source>
</evidence>
<dbReference type="GO" id="GO:0006488">
    <property type="term" value="P:dolichol-linked oligosaccharide biosynthetic process"/>
    <property type="evidence" value="ECO:0007669"/>
    <property type="project" value="InterPro"/>
</dbReference>
<comment type="subcellular location">
    <subcellularLocation>
        <location evidence="1">Endoplasmic reticulum</location>
    </subcellularLocation>
</comment>
<dbReference type="STRING" id="597456.A0A0L7RGF3"/>
<dbReference type="InterPro" id="IPR007235">
    <property type="entry name" value="Glyco_trans_28_C"/>
</dbReference>
<dbReference type="Gene3D" id="3.40.50.2000">
    <property type="entry name" value="Glycogen Phosphorylase B"/>
    <property type="match status" value="1"/>
</dbReference>
<keyword evidence="7" id="KW-0256">Endoplasmic reticulum</keyword>
<evidence type="ECO:0000256" key="7">
    <source>
        <dbReference type="ARBA" id="ARBA00022824"/>
    </source>
</evidence>
<dbReference type="EMBL" id="KQ414596">
    <property type="protein sequence ID" value="KOC69914.1"/>
    <property type="molecule type" value="Genomic_DNA"/>
</dbReference>
<dbReference type="InterPro" id="IPR039042">
    <property type="entry name" value="Alg13-like"/>
</dbReference>
<sequence>MALIKKKIFVTVGTTKFDELIETVLNTEVLKALSSKGYNEITLQIGKTVHVPDCTPRCGFVTIEYFNLRANVIEYVEAADLIISHAGAGSILDALGNKKNLIVVANQSLMDNHQLELAKQLYKDEHLYYCICENLLNTIQTMNFSVLKPFVDDRSKRIAELINQIMGFPD</sequence>
<evidence type="ECO:0000256" key="3">
    <source>
        <dbReference type="ARBA" id="ARBA00012614"/>
    </source>
</evidence>
<dbReference type="GO" id="GO:0004577">
    <property type="term" value="F:N-acetylglucosaminyldiphosphodolichol N-acetylglucosaminyltransferase activity"/>
    <property type="evidence" value="ECO:0007669"/>
    <property type="project" value="UniProtKB-EC"/>
</dbReference>
<dbReference type="Pfam" id="PF04101">
    <property type="entry name" value="Glyco_tran_28_C"/>
    <property type="match status" value="1"/>
</dbReference>
<accession>A0A0L7RGF3</accession>
<dbReference type="OrthoDB" id="20273at2759"/>
<reference evidence="9 10" key="1">
    <citation type="submission" date="2015-07" db="EMBL/GenBank/DDBJ databases">
        <title>The genome of Habropoda laboriosa.</title>
        <authorList>
            <person name="Pan H."/>
            <person name="Kapheim K."/>
        </authorList>
    </citation>
    <scope>NUCLEOTIDE SEQUENCE [LARGE SCALE GENOMIC DNA]</scope>
    <source>
        <strain evidence="9">0110345459</strain>
    </source>
</reference>
<evidence type="ECO:0000256" key="2">
    <source>
        <dbReference type="ARBA" id="ARBA00006962"/>
    </source>
</evidence>
<organism evidence="9 10">
    <name type="scientific">Habropoda laboriosa</name>
    <dbReference type="NCBI Taxonomy" id="597456"/>
    <lineage>
        <taxon>Eukaryota</taxon>
        <taxon>Metazoa</taxon>
        <taxon>Ecdysozoa</taxon>
        <taxon>Arthropoda</taxon>
        <taxon>Hexapoda</taxon>
        <taxon>Insecta</taxon>
        <taxon>Pterygota</taxon>
        <taxon>Neoptera</taxon>
        <taxon>Endopterygota</taxon>
        <taxon>Hymenoptera</taxon>
        <taxon>Apocrita</taxon>
        <taxon>Aculeata</taxon>
        <taxon>Apoidea</taxon>
        <taxon>Anthophila</taxon>
        <taxon>Apidae</taxon>
        <taxon>Habropoda</taxon>
    </lineage>
</organism>